<feature type="transmembrane region" description="Helical" evidence="7">
    <location>
        <begin position="41"/>
        <end position="59"/>
    </location>
</feature>
<feature type="transmembrane region" description="Helical" evidence="7">
    <location>
        <begin position="281"/>
        <end position="298"/>
    </location>
</feature>
<comment type="caution">
    <text evidence="9">The sequence shown here is derived from an EMBL/GenBank/DDBJ whole genome shotgun (WGS) entry which is preliminary data.</text>
</comment>
<evidence type="ECO:0000313" key="9">
    <source>
        <dbReference type="EMBL" id="HGS86923.1"/>
    </source>
</evidence>
<keyword evidence="6 7" id="KW-0472">Membrane</keyword>
<feature type="transmembrane region" description="Helical" evidence="7">
    <location>
        <begin position="12"/>
        <end position="35"/>
    </location>
</feature>
<organism evidence="9">
    <name type="scientific">Bellilinea caldifistulae</name>
    <dbReference type="NCBI Taxonomy" id="360411"/>
    <lineage>
        <taxon>Bacteria</taxon>
        <taxon>Bacillati</taxon>
        <taxon>Chloroflexota</taxon>
        <taxon>Anaerolineae</taxon>
        <taxon>Anaerolineales</taxon>
        <taxon>Anaerolineaceae</taxon>
        <taxon>Bellilinea</taxon>
    </lineage>
</organism>
<dbReference type="GO" id="GO:0022857">
    <property type="term" value="F:transmembrane transporter activity"/>
    <property type="evidence" value="ECO:0007669"/>
    <property type="project" value="InterPro"/>
</dbReference>
<dbReference type="InterPro" id="IPR020846">
    <property type="entry name" value="MFS_dom"/>
</dbReference>
<feature type="domain" description="Major facilitator superfamily (MFS) profile" evidence="8">
    <location>
        <begin position="10"/>
        <end position="393"/>
    </location>
</feature>
<accession>A0A7C4L118</accession>
<evidence type="ECO:0000256" key="6">
    <source>
        <dbReference type="ARBA" id="ARBA00023136"/>
    </source>
</evidence>
<feature type="transmembrane region" description="Helical" evidence="7">
    <location>
        <begin position="367"/>
        <end position="390"/>
    </location>
</feature>
<evidence type="ECO:0000256" key="7">
    <source>
        <dbReference type="SAM" id="Phobius"/>
    </source>
</evidence>
<feature type="transmembrane region" description="Helical" evidence="7">
    <location>
        <begin position="209"/>
        <end position="228"/>
    </location>
</feature>
<dbReference type="InterPro" id="IPR039309">
    <property type="entry name" value="BT1"/>
</dbReference>
<feature type="transmembrane region" description="Helical" evidence="7">
    <location>
        <begin position="338"/>
        <end position="361"/>
    </location>
</feature>
<dbReference type="InterPro" id="IPR004752">
    <property type="entry name" value="AmpG_permease/AT-1"/>
</dbReference>
<name>A0A7C4L118_9CHLR</name>
<feature type="transmembrane region" description="Helical" evidence="7">
    <location>
        <begin position="80"/>
        <end position="99"/>
    </location>
</feature>
<keyword evidence="5 7" id="KW-1133">Transmembrane helix</keyword>
<feature type="transmembrane region" description="Helical" evidence="7">
    <location>
        <begin position="304"/>
        <end position="326"/>
    </location>
</feature>
<evidence type="ECO:0000259" key="8">
    <source>
        <dbReference type="PROSITE" id="PS50850"/>
    </source>
</evidence>
<reference evidence="9" key="1">
    <citation type="journal article" date="2020" name="mSystems">
        <title>Genome- and Community-Level Interaction Insights into Carbon Utilization and Element Cycling Functions of Hydrothermarchaeota in Hydrothermal Sediment.</title>
        <authorList>
            <person name="Zhou Z."/>
            <person name="Liu Y."/>
            <person name="Xu W."/>
            <person name="Pan J."/>
            <person name="Luo Z.H."/>
            <person name="Li M."/>
        </authorList>
    </citation>
    <scope>NUCLEOTIDE SEQUENCE [LARGE SCALE GENOMIC DNA]</scope>
    <source>
        <strain evidence="9">SpSt-556</strain>
    </source>
</reference>
<dbReference type="AlphaFoldDB" id="A0A7C4L118"/>
<keyword evidence="3" id="KW-0813">Transport</keyword>
<dbReference type="PANTHER" id="PTHR12778:SF10">
    <property type="entry name" value="MAJOR FACILITATOR SUPERFAMILY DOMAIN-CONTAINING PROTEIN 3"/>
    <property type="match status" value="1"/>
</dbReference>
<dbReference type="PANTHER" id="PTHR12778">
    <property type="entry name" value="SOLUTE CARRIER FAMILY 33 ACETYL-COA TRANSPORTER -RELATED"/>
    <property type="match status" value="1"/>
</dbReference>
<evidence type="ECO:0000256" key="3">
    <source>
        <dbReference type="ARBA" id="ARBA00022448"/>
    </source>
</evidence>
<dbReference type="PROSITE" id="PS50850">
    <property type="entry name" value="MFS"/>
    <property type="match status" value="1"/>
</dbReference>
<feature type="transmembrane region" description="Helical" evidence="7">
    <location>
        <begin position="170"/>
        <end position="189"/>
    </location>
</feature>
<dbReference type="SUPFAM" id="SSF103473">
    <property type="entry name" value="MFS general substrate transporter"/>
    <property type="match status" value="1"/>
</dbReference>
<evidence type="ECO:0000256" key="4">
    <source>
        <dbReference type="ARBA" id="ARBA00022692"/>
    </source>
</evidence>
<evidence type="ECO:0000256" key="2">
    <source>
        <dbReference type="ARBA" id="ARBA00007015"/>
    </source>
</evidence>
<dbReference type="Pfam" id="PF03092">
    <property type="entry name" value="BT1"/>
    <property type="match status" value="1"/>
</dbReference>
<gene>
    <name evidence="9" type="ORF">ENT17_04820</name>
</gene>
<dbReference type="Pfam" id="PF07690">
    <property type="entry name" value="MFS_1"/>
    <property type="match status" value="1"/>
</dbReference>
<sequence>MRKIMTKFSRYAMFALLYFAQGAILSYFTALNSLYLLSFDLTMSQIGIVGAIGLIPFVLKIFLGMLSDRVNFAGWGHRKPYIVLGLIVQSVCLLAVPQIHPASQYGLYALLAFVLMLGMALYDTCTDGYALDTTPEQEQGTIQGFMVGGRALGVVAISAVLGLLVEGWGWSAAFYSLAVLSLLPLPLVLQIRELPRKPEQQFSWSAFKAFTQMPVISLAILGALYSLIINGANQLVNPFLQNRFGITYAAAGFVTTVWGIGVVLGSLAGGRLTDKWGQRQSVIRAMFLSLGAIFLLAFTSAAWMVWPLVILFGLAYGFYETVYFAISMNKTDPRIAASMFSILMAVANVGTGVGLAMSGILVDSLGFAATFLILAGLNLLALPLVGLIFGRRRAVPAPVQ</sequence>
<dbReference type="InterPro" id="IPR036259">
    <property type="entry name" value="MFS_trans_sf"/>
</dbReference>
<dbReference type="Gene3D" id="1.20.1250.20">
    <property type="entry name" value="MFS general substrate transporter like domains"/>
    <property type="match status" value="1"/>
</dbReference>
<dbReference type="GO" id="GO:0005886">
    <property type="term" value="C:plasma membrane"/>
    <property type="evidence" value="ECO:0007669"/>
    <property type="project" value="UniProtKB-SubCell"/>
</dbReference>
<feature type="transmembrane region" description="Helical" evidence="7">
    <location>
        <begin position="105"/>
        <end position="122"/>
    </location>
</feature>
<comment type="subcellular location">
    <subcellularLocation>
        <location evidence="1">Cell membrane</location>
        <topology evidence="1">Multi-pass membrane protein</topology>
    </subcellularLocation>
</comment>
<feature type="transmembrane region" description="Helical" evidence="7">
    <location>
        <begin position="248"/>
        <end position="269"/>
    </location>
</feature>
<protein>
    <submittedName>
        <fullName evidence="9">MFS transporter</fullName>
    </submittedName>
</protein>
<comment type="similarity">
    <text evidence="2">Belongs to the major facilitator superfamily. Folate-biopterin transporter (TC 2.A.71) family.</text>
</comment>
<proteinExistence type="inferred from homology"/>
<dbReference type="EMBL" id="DSXR01000051">
    <property type="protein sequence ID" value="HGS86923.1"/>
    <property type="molecule type" value="Genomic_DNA"/>
</dbReference>
<feature type="transmembrane region" description="Helical" evidence="7">
    <location>
        <begin position="142"/>
        <end position="164"/>
    </location>
</feature>
<keyword evidence="4 7" id="KW-0812">Transmembrane</keyword>
<evidence type="ECO:0000256" key="1">
    <source>
        <dbReference type="ARBA" id="ARBA00004651"/>
    </source>
</evidence>
<dbReference type="InterPro" id="IPR011701">
    <property type="entry name" value="MFS"/>
</dbReference>
<evidence type="ECO:0000256" key="5">
    <source>
        <dbReference type="ARBA" id="ARBA00022989"/>
    </source>
</evidence>